<sequence length="301" mass="35443">MVFRRAVNSKKPPKSCNPGECPQRCLIAEFKQKCPRRKFYECINANMRIASFDIYSNKFKLIQDLMSSDAERQKIFYTCHVTADLNFEEMLDPKLVKLCKKEMDVVFTSHDWVAIEAFTTLEFMKRIHFVKMLNADEANLILKHSFFTLSIVFMAGRSYFDKKEFMVFPGKVDVFPEEISDQYPLDLLNRIRCRLISKFIELRITTEEFLLMVITYFCQISSMLVGSSAKRIIEEYLSIYLSTLGINCNFRFQKHGRIRYLNIIFLSQLIEKTIEDLAQLFTLFQLNQPTLPLRKLVKESL</sequence>
<accession>Q4TTC5</accession>
<dbReference type="OMA" id="CKMVFRR"/>
<dbReference type="InParanoid" id="Q4TTC5"/>
<name>Q4TTC5_CAEEL</name>
<dbReference type="UCSC" id="ZK418.11">
    <property type="organism name" value="c. elegans"/>
</dbReference>
<gene>
    <name evidence="6" type="ORF">CELE_ZK418.11</name>
    <name evidence="6 8" type="ORF">ZK418.11</name>
</gene>
<evidence type="ECO:0000256" key="3">
    <source>
        <dbReference type="ARBA" id="ARBA00023163"/>
    </source>
</evidence>
<evidence type="ECO:0000259" key="5">
    <source>
        <dbReference type="PROSITE" id="PS51843"/>
    </source>
</evidence>
<dbReference type="WormBase" id="ZK418.11">
    <property type="protein sequence ID" value="CE38671"/>
    <property type="gene ID" value="WBGene00044354"/>
</dbReference>
<feature type="domain" description="NR LBD" evidence="5">
    <location>
        <begin position="76"/>
        <end position="301"/>
    </location>
</feature>
<organism evidence="6 7">
    <name type="scientific">Caenorhabditis elegans</name>
    <dbReference type="NCBI Taxonomy" id="6239"/>
    <lineage>
        <taxon>Eukaryota</taxon>
        <taxon>Metazoa</taxon>
        <taxon>Ecdysozoa</taxon>
        <taxon>Nematoda</taxon>
        <taxon>Chromadorea</taxon>
        <taxon>Rhabditida</taxon>
        <taxon>Rhabditina</taxon>
        <taxon>Rhabditomorpha</taxon>
        <taxon>Rhabditoidea</taxon>
        <taxon>Rhabditidae</taxon>
        <taxon>Peloderinae</taxon>
        <taxon>Caenorhabditis</taxon>
    </lineage>
</organism>
<keyword evidence="3" id="KW-0804">Transcription</keyword>
<evidence type="ECO:0000256" key="1">
    <source>
        <dbReference type="ARBA" id="ARBA00005993"/>
    </source>
</evidence>
<dbReference type="Gene3D" id="1.10.565.10">
    <property type="entry name" value="Retinoid X Receptor"/>
    <property type="match status" value="1"/>
</dbReference>
<dbReference type="PROSITE" id="PS51843">
    <property type="entry name" value="NR_LBD"/>
    <property type="match status" value="1"/>
</dbReference>
<dbReference type="HOGENOM" id="CLU_007368_3_0_1"/>
<dbReference type="KEGG" id="cel:CELE_ZK418.11"/>
<protein>
    <submittedName>
        <fullName evidence="6">NR LBD domain-containing protein</fullName>
    </submittedName>
</protein>
<dbReference type="RefSeq" id="NP_001022997.1">
    <property type="nucleotide sequence ID" value="NM_001027826.1"/>
</dbReference>
<dbReference type="Pfam" id="PF00104">
    <property type="entry name" value="Hormone_recep"/>
    <property type="match status" value="1"/>
</dbReference>
<evidence type="ECO:0000256" key="2">
    <source>
        <dbReference type="ARBA" id="ARBA00023015"/>
    </source>
</evidence>
<dbReference type="Proteomes" id="UP000001940">
    <property type="component" value="Chromosome III"/>
</dbReference>
<proteinExistence type="inferred from homology"/>
<dbReference type="InterPro" id="IPR000536">
    <property type="entry name" value="Nucl_hrmn_rcpt_lig-bd"/>
</dbReference>
<evidence type="ECO:0000256" key="4">
    <source>
        <dbReference type="ARBA" id="ARBA00023170"/>
    </source>
</evidence>
<dbReference type="PANTHER" id="PTHR45886:SF15">
    <property type="entry name" value="NR LBD DOMAIN-CONTAINING PROTEIN"/>
    <property type="match status" value="1"/>
</dbReference>
<keyword evidence="4" id="KW-0675">Receptor</keyword>
<dbReference type="CTD" id="3565390"/>
<dbReference type="InterPro" id="IPR035500">
    <property type="entry name" value="NHR-like_dom_sf"/>
</dbReference>
<dbReference type="PANTHER" id="PTHR45886">
    <property type="entry name" value="NUCLEAR HORMONE RECEPTOR FAMILY-RELATED-RELATED"/>
    <property type="match status" value="1"/>
</dbReference>
<dbReference type="Bgee" id="WBGene00044354">
    <property type="expression patterns" value="Expressed in larva"/>
</dbReference>
<evidence type="ECO:0000313" key="6">
    <source>
        <dbReference type="EMBL" id="CCD61632.1"/>
    </source>
</evidence>
<dbReference type="FunCoup" id="Q4TTC5">
    <property type="interactions" value="816"/>
</dbReference>
<dbReference type="GeneID" id="3565390"/>
<dbReference type="SMR" id="Q4TTC5"/>
<dbReference type="SMART" id="SM00430">
    <property type="entry name" value="HOLI"/>
    <property type="match status" value="1"/>
</dbReference>
<comment type="similarity">
    <text evidence="1">Belongs to the nuclear hormone receptor family.</text>
</comment>
<dbReference type="eggNOG" id="ENOG502TGNH">
    <property type="taxonomic scope" value="Eukaryota"/>
</dbReference>
<dbReference type="OrthoDB" id="5819268at2759"/>
<reference evidence="6 7" key="1">
    <citation type="journal article" date="1998" name="Science">
        <title>Genome sequence of the nematode C. elegans: a platform for investigating biology.</title>
        <authorList>
            <consortium name="The C. elegans sequencing consortium"/>
            <person name="Sulson J.E."/>
            <person name="Waterston R."/>
        </authorList>
    </citation>
    <scope>NUCLEOTIDE SEQUENCE [LARGE SCALE GENOMIC DNA]</scope>
    <source>
        <strain evidence="6 7">Bristol N2</strain>
    </source>
</reference>
<dbReference type="PaxDb" id="6239-ZK418.11"/>
<dbReference type="PhylomeDB" id="Q4TTC5"/>
<dbReference type="AGR" id="WB:WBGene00044354"/>
<evidence type="ECO:0000313" key="7">
    <source>
        <dbReference type="Proteomes" id="UP000001940"/>
    </source>
</evidence>
<keyword evidence="7" id="KW-1185">Reference proteome</keyword>
<dbReference type="SUPFAM" id="SSF48508">
    <property type="entry name" value="Nuclear receptor ligand-binding domain"/>
    <property type="match status" value="1"/>
</dbReference>
<keyword evidence="2" id="KW-0805">Transcription regulation</keyword>
<dbReference type="EMBL" id="BX284603">
    <property type="protein sequence ID" value="CCD61632.1"/>
    <property type="molecule type" value="Genomic_DNA"/>
</dbReference>
<evidence type="ECO:0000313" key="8">
    <source>
        <dbReference type="WormBase" id="ZK418.11"/>
    </source>
</evidence>
<dbReference type="AlphaFoldDB" id="Q4TTC5"/>